<sequence length="818" mass="90792">MLTVRSRTEKTSVAVTDALEKVSTQLESLAERMNALENIMTGQAKSEPLADRTKSQRESAEPGEVDMNPKEEQDENREEEERRLSIDKQVANFDEHITGPHNLFWLWPSIADIFREHTPGNSNYPTKLEARGPLRLYGCGEGEKLEESIALGAASPAQSTTSDENPGTSSPSEGPWGSAPAHATIVAPNTATGEIRRSEPLVVTESTPNLEIDTIYRLYNSYKEHIYKLHPFLDLPALTKLIDSFIRRYSPQGSSTQHSLFVNTNGLTDNGFQRPNKRQKRSEGPGASSNSDSGGSNHSLQFSHRPFERSISNAIIFLILALGKVCEHPGPLPGLVPDEKSMGPPSAPSSTMTYPPTYSASPATTKPSPSSPHSSTFSSSTPPGAYDSVRHGVRSRRSSMDGSSSTGRREVNADKIPGLSYYREACAILGDFADSNELSSAQARLLAGLYKGQLARVQESWSWIQQASRTCQLRIRLEGMHKHELGASQPANGKDKTTLLLVYWSCLQLESDILAELDYPHSGLSRYEERLPLPGSISSEQELNEFAGRSGVVEKEKNGISTIMAFYSAQVFLRKRLNRIHAAIYGASVHRTTATEMANILSEHVYTLEDFRQLDAQPLRWDDADPPATDVLRARLRGKYYGARYVISRPFLDYALHIMDRGGDLEQLTVDTRQTLRKTELAVFRGISILAPKVIKEQVQICIDCAMRSTVAFDGVPNRLIVTNPMGTAHAQFGNMLILAAAYNSQIPWVNALVPQEKFEALLTRTINFLRKLWNISETIKEDIGHLEKLQQLFRFKTTSSEVARSDIRMYNSFSSDA</sequence>
<organism evidence="1 2">
    <name type="scientific">Zalaria obscura</name>
    <dbReference type="NCBI Taxonomy" id="2024903"/>
    <lineage>
        <taxon>Eukaryota</taxon>
        <taxon>Fungi</taxon>
        <taxon>Dikarya</taxon>
        <taxon>Ascomycota</taxon>
        <taxon>Pezizomycotina</taxon>
        <taxon>Dothideomycetes</taxon>
        <taxon>Dothideomycetidae</taxon>
        <taxon>Dothideales</taxon>
        <taxon>Zalariaceae</taxon>
        <taxon>Zalaria</taxon>
    </lineage>
</organism>
<dbReference type="Proteomes" id="UP001320706">
    <property type="component" value="Unassembled WGS sequence"/>
</dbReference>
<gene>
    <name evidence="1" type="ORF">M8818_004652</name>
</gene>
<dbReference type="EMBL" id="JAMKPW020000022">
    <property type="protein sequence ID" value="KAK8206817.1"/>
    <property type="molecule type" value="Genomic_DNA"/>
</dbReference>
<comment type="caution">
    <text evidence="1">The sequence shown here is derived from an EMBL/GenBank/DDBJ whole genome shotgun (WGS) entry which is preliminary data.</text>
</comment>
<reference evidence="1" key="1">
    <citation type="submission" date="2024-02" db="EMBL/GenBank/DDBJ databases">
        <title>Metagenome Assembled Genome of Zalaria obscura JY119.</title>
        <authorList>
            <person name="Vighnesh L."/>
            <person name="Jagadeeshwari U."/>
            <person name="Venkata Ramana C."/>
            <person name="Sasikala C."/>
        </authorList>
    </citation>
    <scope>NUCLEOTIDE SEQUENCE</scope>
    <source>
        <strain evidence="1">JY119</strain>
    </source>
</reference>
<evidence type="ECO:0000313" key="2">
    <source>
        <dbReference type="Proteomes" id="UP001320706"/>
    </source>
</evidence>
<protein>
    <submittedName>
        <fullName evidence="1">Uncharacterized protein</fullName>
    </submittedName>
</protein>
<name>A0ACC3SC75_9PEZI</name>
<evidence type="ECO:0000313" key="1">
    <source>
        <dbReference type="EMBL" id="KAK8206817.1"/>
    </source>
</evidence>
<accession>A0ACC3SC75</accession>
<keyword evidence="2" id="KW-1185">Reference proteome</keyword>
<proteinExistence type="predicted"/>